<reference evidence="5" key="1">
    <citation type="submission" date="2022-11" db="UniProtKB">
        <authorList>
            <consortium name="WormBaseParasite"/>
        </authorList>
    </citation>
    <scope>IDENTIFICATION</scope>
</reference>
<dbReference type="SUPFAM" id="SSF48452">
    <property type="entry name" value="TPR-like"/>
    <property type="match status" value="1"/>
</dbReference>
<dbReference type="FunFam" id="1.25.40.10:FF:000213">
    <property type="entry name" value="Tetratricopeptide repeat domain 36"/>
    <property type="match status" value="1"/>
</dbReference>
<sequence>MTTPNDRAVLNHILNPLLPAEVSGEDDPIVEEESVDAPANLAEVKRLEIEGVKAAEAKQLDEAVSLLTRAVDLCPTRASTFNNRAQVLRLRGNVEEALNDLNKAIELSGGKGKAACQAYVQRAMVARLQNRDADAKADYEKAAEMGSSFAKMQLIAMNPYAAMCNKMLAEVMTKLQRGEPTDQELDHAG</sequence>
<evidence type="ECO:0000256" key="1">
    <source>
        <dbReference type="ARBA" id="ARBA00006995"/>
    </source>
</evidence>
<keyword evidence="3" id="KW-0802">TPR repeat</keyword>
<protein>
    <submittedName>
        <fullName evidence="5">Tetratricopeptide repeat protein 36</fullName>
    </submittedName>
</protein>
<dbReference type="InterPro" id="IPR038906">
    <property type="entry name" value="TTC36"/>
</dbReference>
<dbReference type="Pfam" id="PF13424">
    <property type="entry name" value="TPR_12"/>
    <property type="match status" value="1"/>
</dbReference>
<dbReference type="GO" id="GO:0006570">
    <property type="term" value="P:tyrosine metabolic process"/>
    <property type="evidence" value="ECO:0007669"/>
    <property type="project" value="TreeGrafter"/>
</dbReference>
<organism evidence="4 5">
    <name type="scientific">Plectus sambesii</name>
    <dbReference type="NCBI Taxonomy" id="2011161"/>
    <lineage>
        <taxon>Eukaryota</taxon>
        <taxon>Metazoa</taxon>
        <taxon>Ecdysozoa</taxon>
        <taxon>Nematoda</taxon>
        <taxon>Chromadorea</taxon>
        <taxon>Plectida</taxon>
        <taxon>Plectina</taxon>
        <taxon>Plectoidea</taxon>
        <taxon>Plectidae</taxon>
        <taxon>Plectus</taxon>
    </lineage>
</organism>
<proteinExistence type="inferred from homology"/>
<dbReference type="PANTHER" id="PTHR21405">
    <property type="entry name" value="CDNA SEQUENCE BC021608"/>
    <property type="match status" value="1"/>
</dbReference>
<dbReference type="AlphaFoldDB" id="A0A914WZ71"/>
<dbReference type="Gene3D" id="1.25.40.10">
    <property type="entry name" value="Tetratricopeptide repeat domain"/>
    <property type="match status" value="1"/>
</dbReference>
<dbReference type="SMART" id="SM00028">
    <property type="entry name" value="TPR"/>
    <property type="match status" value="3"/>
</dbReference>
<evidence type="ECO:0000313" key="4">
    <source>
        <dbReference type="Proteomes" id="UP000887566"/>
    </source>
</evidence>
<evidence type="ECO:0000313" key="5">
    <source>
        <dbReference type="WBParaSite" id="PSAMB.scaffold5835size10785.g27383.t1"/>
    </source>
</evidence>
<dbReference type="InterPro" id="IPR011990">
    <property type="entry name" value="TPR-like_helical_dom_sf"/>
</dbReference>
<evidence type="ECO:0000256" key="2">
    <source>
        <dbReference type="ARBA" id="ARBA00022737"/>
    </source>
</evidence>
<accession>A0A914WZ71</accession>
<evidence type="ECO:0000256" key="3">
    <source>
        <dbReference type="ARBA" id="ARBA00022803"/>
    </source>
</evidence>
<keyword evidence="4" id="KW-1185">Reference proteome</keyword>
<dbReference type="WBParaSite" id="PSAMB.scaffold5835size10785.g27383.t1">
    <property type="protein sequence ID" value="PSAMB.scaffold5835size10785.g27383.t1"/>
    <property type="gene ID" value="PSAMB.scaffold5835size10785.g27383"/>
</dbReference>
<dbReference type="Proteomes" id="UP000887566">
    <property type="component" value="Unplaced"/>
</dbReference>
<dbReference type="PANTHER" id="PTHR21405:SF0">
    <property type="entry name" value="TETRATRICOPEPTIDE REPEAT PROTEIN 36"/>
    <property type="match status" value="1"/>
</dbReference>
<dbReference type="InterPro" id="IPR019734">
    <property type="entry name" value="TPR_rpt"/>
</dbReference>
<name>A0A914WZ71_9BILA</name>
<keyword evidence="2" id="KW-0677">Repeat</keyword>
<comment type="similarity">
    <text evidence="1">Belongs to the TTC36 family.</text>
</comment>